<dbReference type="KEGG" id="siz:SI82_05115"/>
<dbReference type="PANTHER" id="PTHR18895">
    <property type="entry name" value="HEMK METHYLTRANSFERASE"/>
    <property type="match status" value="1"/>
</dbReference>
<evidence type="ECO:0000256" key="1">
    <source>
        <dbReference type="ARBA" id="ARBA00022603"/>
    </source>
</evidence>
<feature type="binding site" evidence="5">
    <location>
        <position position="140"/>
    </location>
    <ligand>
        <name>S-adenosyl-L-methionine</name>
        <dbReference type="ChEBI" id="CHEBI:59789"/>
    </ligand>
</feature>
<keyword evidence="10" id="KW-1185">Reference proteome</keyword>
<dbReference type="InterPro" id="IPR019874">
    <property type="entry name" value="RF_methyltr_PrmC"/>
</dbReference>
<comment type="function">
    <text evidence="5">Methylates the class 1 translation termination release factors RF1/PrfA and RF2/PrfB on the glutamine residue of the universally conserved GGQ motif.</text>
</comment>
<dbReference type="CDD" id="cd02440">
    <property type="entry name" value="AdoMet_MTases"/>
    <property type="match status" value="1"/>
</dbReference>
<dbReference type="InterPro" id="IPR007848">
    <property type="entry name" value="Small_mtfrase_dom"/>
</dbReference>
<dbReference type="InterPro" id="IPR002052">
    <property type="entry name" value="DNA_methylase_N6_adenine_CS"/>
</dbReference>
<dbReference type="Gene3D" id="1.10.8.10">
    <property type="entry name" value="DNA helicase RuvA subunit, C-terminal domain"/>
    <property type="match status" value="1"/>
</dbReference>
<dbReference type="GO" id="GO:0102559">
    <property type="term" value="F:peptide chain release factor N(5)-glutamine methyltransferase activity"/>
    <property type="evidence" value="ECO:0007669"/>
    <property type="project" value="UniProtKB-EC"/>
</dbReference>
<dbReference type="InterPro" id="IPR004556">
    <property type="entry name" value="HemK-like"/>
</dbReference>
<comment type="caution">
    <text evidence="5">Lacks conserved residue(s) required for the propagation of feature annotation.</text>
</comment>
<dbReference type="KEGG" id="siq:DQ08_04925"/>
<dbReference type="Gene3D" id="3.40.50.150">
    <property type="entry name" value="Vaccinia Virus protein VP39"/>
    <property type="match status" value="1"/>
</dbReference>
<evidence type="ECO:0000313" key="10">
    <source>
        <dbReference type="Proteomes" id="UP000025245"/>
    </source>
</evidence>
<keyword evidence="2 5" id="KW-0808">Transferase</keyword>
<dbReference type="AlphaFoldDB" id="A0A3L8GIQ2"/>
<feature type="domain" description="Release factor glutamine methyltransferase N-terminal" evidence="7">
    <location>
        <begin position="9"/>
        <end position="73"/>
    </location>
</feature>
<dbReference type="PANTHER" id="PTHR18895:SF74">
    <property type="entry name" value="MTRF1L RELEASE FACTOR GLUTAMINE METHYLTRANSFERASE"/>
    <property type="match status" value="1"/>
</dbReference>
<proteinExistence type="inferred from homology"/>
<evidence type="ECO:0000256" key="5">
    <source>
        <dbReference type="HAMAP-Rule" id="MF_02126"/>
    </source>
</evidence>
<evidence type="ECO:0000256" key="4">
    <source>
        <dbReference type="ARBA" id="ARBA00048391"/>
    </source>
</evidence>
<dbReference type="NCBIfam" id="TIGR00536">
    <property type="entry name" value="hemK_fam"/>
    <property type="match status" value="1"/>
</dbReference>
<protein>
    <recommendedName>
        <fullName evidence="5">Release factor glutamine methyltransferase</fullName>
        <shortName evidence="5">RF MTase</shortName>
        <ecNumber evidence="5">2.1.1.297</ecNumber>
    </recommendedName>
    <alternativeName>
        <fullName evidence="5">N5-glutamine methyltransferase PrmC</fullName>
    </alternativeName>
    <alternativeName>
        <fullName evidence="5">Protein-(glutamine-N5) MTase PrmC</fullName>
    </alternativeName>
    <alternativeName>
        <fullName evidence="5">Protein-glutamine N-methyltransferase PrmC</fullName>
    </alternativeName>
</protein>
<dbReference type="RefSeq" id="WP_003099673.1">
    <property type="nucleotide sequence ID" value="NZ_CP010783.1"/>
</dbReference>
<dbReference type="InterPro" id="IPR040758">
    <property type="entry name" value="PrmC_N"/>
</dbReference>
<dbReference type="SUPFAM" id="SSF53335">
    <property type="entry name" value="S-adenosyl-L-methionine-dependent methyltransferases"/>
    <property type="match status" value="1"/>
</dbReference>
<dbReference type="Proteomes" id="UP000269148">
    <property type="component" value="Unassembled WGS sequence"/>
</dbReference>
<sequence length="276" mass="31283">MNYAQKISLAEQQLEAIGADKENISYVFKELKKWSTLDYLLHQNKEVTKEDLTLIETIMAQLLTERSPQYIVGKAYFRQLELMVDQRVLIPRPETEELVDLILAENEADCKTLLDIGTGSGAIAISLKDERPQWLVTASDISLDALSLAKANAQMCQQEITFCQSDVFSSISGKFDIIVSNPPYIAFDDKDEVGRNVLLSEPHIALFAEEDGFAIYRHILKEAKDFLTTKGKLYFEIGYKQGPGLLKLAETYFPEKRKRLVKDCFGKDRMVVIDNG</sequence>
<comment type="similarity">
    <text evidence="5">Belongs to the protein N5-glutamine methyltransferase family. PrmC subfamily.</text>
</comment>
<feature type="binding site" evidence="5">
    <location>
        <position position="181"/>
    </location>
    <ligand>
        <name>S-adenosyl-L-methionine</name>
        <dbReference type="ChEBI" id="CHEBI:59789"/>
    </ligand>
</feature>
<dbReference type="Proteomes" id="UP000025245">
    <property type="component" value="Chromosome"/>
</dbReference>
<dbReference type="SMR" id="A0A3L8GIQ2"/>
<dbReference type="InterPro" id="IPR029063">
    <property type="entry name" value="SAM-dependent_MTases_sf"/>
</dbReference>
<evidence type="ECO:0000259" key="6">
    <source>
        <dbReference type="Pfam" id="PF05175"/>
    </source>
</evidence>
<organism evidence="9 11">
    <name type="scientific">Streptococcus iniae</name>
    <name type="common">Streptococcus shiloi</name>
    <dbReference type="NCBI Taxonomy" id="1346"/>
    <lineage>
        <taxon>Bacteria</taxon>
        <taxon>Bacillati</taxon>
        <taxon>Bacillota</taxon>
        <taxon>Bacilli</taxon>
        <taxon>Lactobacillales</taxon>
        <taxon>Streptococcaceae</taxon>
        <taxon>Streptococcus</taxon>
    </lineage>
</organism>
<dbReference type="EMBL" id="CP007586">
    <property type="protein sequence ID" value="AHY15807.1"/>
    <property type="molecule type" value="Genomic_DNA"/>
</dbReference>
<dbReference type="HAMAP" id="MF_02126">
    <property type="entry name" value="RF_methyltr_PrmC"/>
    <property type="match status" value="1"/>
</dbReference>
<accession>A0A3L8GIQ2</accession>
<dbReference type="GO" id="GO:0032259">
    <property type="term" value="P:methylation"/>
    <property type="evidence" value="ECO:0007669"/>
    <property type="project" value="UniProtKB-KW"/>
</dbReference>
<dbReference type="OrthoDB" id="9800643at2"/>
<dbReference type="EC" id="2.1.1.297" evidence="5"/>
<evidence type="ECO:0000256" key="3">
    <source>
        <dbReference type="ARBA" id="ARBA00022691"/>
    </source>
</evidence>
<dbReference type="PROSITE" id="PS00092">
    <property type="entry name" value="N6_MTASE"/>
    <property type="match status" value="1"/>
</dbReference>
<dbReference type="GeneID" id="35765968"/>
<dbReference type="Pfam" id="PF17827">
    <property type="entry name" value="PrmC_N"/>
    <property type="match status" value="1"/>
</dbReference>
<dbReference type="EMBL" id="QLQD01000048">
    <property type="protein sequence ID" value="RLU57060.1"/>
    <property type="molecule type" value="Genomic_DNA"/>
</dbReference>
<name>A0A3L8GIQ2_STRIN</name>
<feature type="domain" description="Methyltransferase small" evidence="6">
    <location>
        <begin position="109"/>
        <end position="188"/>
    </location>
</feature>
<dbReference type="STRING" id="1346.BMF34_05010"/>
<reference evidence="8 10" key="1">
    <citation type="journal article" date="2014" name="Genome Announc.">
        <title>Complete Genome Sequence of a Virulent Strain, Streptococcus iniae ISET0901, Isolated from Diseased Tilapia.</title>
        <authorList>
            <person name="Pridgeon J.W."/>
            <person name="Zhang D."/>
            <person name="Zhang L."/>
        </authorList>
    </citation>
    <scope>NUCLEOTIDE SEQUENCE [LARGE SCALE GENOMIC DNA]</scope>
    <source>
        <strain evidence="8 10">ISET0901</strain>
    </source>
</reference>
<evidence type="ECO:0000256" key="2">
    <source>
        <dbReference type="ARBA" id="ARBA00022679"/>
    </source>
</evidence>
<dbReference type="NCBIfam" id="TIGR03534">
    <property type="entry name" value="RF_mod_PrmC"/>
    <property type="match status" value="1"/>
</dbReference>
<evidence type="ECO:0000313" key="11">
    <source>
        <dbReference type="Proteomes" id="UP000269148"/>
    </source>
</evidence>
<comment type="catalytic activity">
    <reaction evidence="4 5">
        <text>L-glutaminyl-[peptide chain release factor] + S-adenosyl-L-methionine = N(5)-methyl-L-glutaminyl-[peptide chain release factor] + S-adenosyl-L-homocysteine + H(+)</text>
        <dbReference type="Rhea" id="RHEA:42896"/>
        <dbReference type="Rhea" id="RHEA-COMP:10271"/>
        <dbReference type="Rhea" id="RHEA-COMP:10272"/>
        <dbReference type="ChEBI" id="CHEBI:15378"/>
        <dbReference type="ChEBI" id="CHEBI:30011"/>
        <dbReference type="ChEBI" id="CHEBI:57856"/>
        <dbReference type="ChEBI" id="CHEBI:59789"/>
        <dbReference type="ChEBI" id="CHEBI:61891"/>
        <dbReference type="EC" id="2.1.1.297"/>
    </reaction>
</comment>
<dbReference type="KEGG" id="sio:DW64_04920"/>
<feature type="binding site" evidence="5">
    <location>
        <begin position="181"/>
        <end position="184"/>
    </location>
    <ligand>
        <name>substrate</name>
    </ligand>
</feature>
<keyword evidence="1 5" id="KW-0489">Methyltransferase</keyword>
<dbReference type="InterPro" id="IPR050320">
    <property type="entry name" value="N5-glutamine_MTase"/>
</dbReference>
<evidence type="ECO:0000313" key="9">
    <source>
        <dbReference type="EMBL" id="RLU57060.1"/>
    </source>
</evidence>
<evidence type="ECO:0000259" key="7">
    <source>
        <dbReference type="Pfam" id="PF17827"/>
    </source>
</evidence>
<feature type="binding site" evidence="5">
    <location>
        <begin position="117"/>
        <end position="121"/>
    </location>
    <ligand>
        <name>S-adenosyl-L-methionine</name>
        <dbReference type="ChEBI" id="CHEBI:59789"/>
    </ligand>
</feature>
<gene>
    <name evidence="5 9" type="primary">prmC</name>
    <name evidence="9" type="ORF">DIY07_05280</name>
    <name evidence="8" type="ORF">DQ08_04925</name>
</gene>
<reference evidence="9 11" key="2">
    <citation type="submission" date="2018-06" db="EMBL/GenBank/DDBJ databases">
        <title>Mutators as drivers of adaptation in pathogenic bacteria and a risk factor for host jumps and vaccine escape.</title>
        <authorList>
            <person name="Barnes A.C."/>
            <person name="Silayeva O."/>
        </authorList>
    </citation>
    <scope>NUCLEOTIDE SEQUENCE [LARGE SCALE GENOMIC DNA]</scope>
    <source>
        <strain evidence="9 11">QMA0445</strain>
    </source>
</reference>
<evidence type="ECO:0000313" key="8">
    <source>
        <dbReference type="EMBL" id="AHY15807.1"/>
    </source>
</evidence>
<dbReference type="GO" id="GO:0003676">
    <property type="term" value="F:nucleic acid binding"/>
    <property type="evidence" value="ECO:0007669"/>
    <property type="project" value="InterPro"/>
</dbReference>
<dbReference type="Pfam" id="PF05175">
    <property type="entry name" value="MTS"/>
    <property type="match status" value="1"/>
</dbReference>
<keyword evidence="3 5" id="KW-0949">S-adenosyl-L-methionine</keyword>